<gene>
    <name evidence="2" type="ORF">GMARGA_LOCUS23903</name>
</gene>
<organism evidence="2 3">
    <name type="scientific">Gigaspora margarita</name>
    <dbReference type="NCBI Taxonomy" id="4874"/>
    <lineage>
        <taxon>Eukaryota</taxon>
        <taxon>Fungi</taxon>
        <taxon>Fungi incertae sedis</taxon>
        <taxon>Mucoromycota</taxon>
        <taxon>Glomeromycotina</taxon>
        <taxon>Glomeromycetes</taxon>
        <taxon>Diversisporales</taxon>
        <taxon>Gigasporaceae</taxon>
        <taxon>Gigaspora</taxon>
    </lineage>
</organism>
<comment type="caution">
    <text evidence="2">The sequence shown here is derived from an EMBL/GenBank/DDBJ whole genome shotgun (WGS) entry which is preliminary data.</text>
</comment>
<dbReference type="Proteomes" id="UP000789901">
    <property type="component" value="Unassembled WGS sequence"/>
</dbReference>
<proteinExistence type="predicted"/>
<evidence type="ECO:0000313" key="3">
    <source>
        <dbReference type="Proteomes" id="UP000789901"/>
    </source>
</evidence>
<name>A0ABN7VX33_GIGMA</name>
<feature type="non-terminal residue" evidence="2">
    <location>
        <position position="181"/>
    </location>
</feature>
<accession>A0ABN7VX33</accession>
<keyword evidence="1" id="KW-0175">Coiled coil</keyword>
<evidence type="ECO:0000313" key="2">
    <source>
        <dbReference type="EMBL" id="CAG8804609.1"/>
    </source>
</evidence>
<reference evidence="2 3" key="1">
    <citation type="submission" date="2021-06" db="EMBL/GenBank/DDBJ databases">
        <authorList>
            <person name="Kallberg Y."/>
            <person name="Tangrot J."/>
            <person name="Rosling A."/>
        </authorList>
    </citation>
    <scope>NUCLEOTIDE SEQUENCE [LARGE SCALE GENOMIC DNA]</scope>
    <source>
        <strain evidence="2 3">120-4 pot B 10/14</strain>
    </source>
</reference>
<protein>
    <submittedName>
        <fullName evidence="2">3127_t:CDS:1</fullName>
    </submittedName>
</protein>
<evidence type="ECO:0000256" key="1">
    <source>
        <dbReference type="SAM" id="Coils"/>
    </source>
</evidence>
<dbReference type="EMBL" id="CAJVQB010024647">
    <property type="protein sequence ID" value="CAG8804609.1"/>
    <property type="molecule type" value="Genomic_DNA"/>
</dbReference>
<feature type="coiled-coil region" evidence="1">
    <location>
        <begin position="21"/>
        <end position="48"/>
    </location>
</feature>
<keyword evidence="3" id="KW-1185">Reference proteome</keyword>
<sequence>MSDYVKTTKDIEHLMYTPSTIITIKESAQALEAQLNALYEQIQEKKSNKSQSPLEYIDRSIRNIIKGLFVPPIIKAEPNKLSTKNISYSIDAAEVTAAYLNKERICERLKTINKFNRKSPVKTGVFEENKNNDSYEEIQSFIHDDIYTLPESLGIQETKQTTEVAQSIRFQPTEIESLLSF</sequence>